<protein>
    <submittedName>
        <fullName evidence="4">Uncharacterized protein</fullName>
    </submittedName>
</protein>
<dbReference type="Pfam" id="PF12017">
    <property type="entry name" value="Tnp_P_element"/>
    <property type="match status" value="1"/>
</dbReference>
<dbReference type="AlphaFoldDB" id="A0AAD5PNP9"/>
<evidence type="ECO:0000259" key="3">
    <source>
        <dbReference type="Pfam" id="PF21787"/>
    </source>
</evidence>
<feature type="domain" description="THAP9-like helix-turn-helix" evidence="2">
    <location>
        <begin position="151"/>
        <end position="202"/>
    </location>
</feature>
<accession>A0AAD5PNP9</accession>
<dbReference type="InterPro" id="IPR048365">
    <property type="entry name" value="TNP-like_RNaseH_N"/>
</dbReference>
<evidence type="ECO:0000313" key="4">
    <source>
        <dbReference type="EMBL" id="KAI9551309.1"/>
    </source>
</evidence>
<evidence type="ECO:0000256" key="1">
    <source>
        <dbReference type="SAM" id="Coils"/>
    </source>
</evidence>
<gene>
    <name evidence="4" type="ORF">GHT06_002510</name>
</gene>
<dbReference type="EMBL" id="WJBH02000018">
    <property type="protein sequence ID" value="KAI9551309.1"/>
    <property type="molecule type" value="Genomic_DNA"/>
</dbReference>
<dbReference type="Proteomes" id="UP000820818">
    <property type="component" value="Unassembled WGS sequence"/>
</dbReference>
<dbReference type="Pfam" id="PF21787">
    <property type="entry name" value="TNP-like_RNaseH_N"/>
    <property type="match status" value="1"/>
</dbReference>
<organism evidence="4 5">
    <name type="scientific">Daphnia sinensis</name>
    <dbReference type="NCBI Taxonomy" id="1820382"/>
    <lineage>
        <taxon>Eukaryota</taxon>
        <taxon>Metazoa</taxon>
        <taxon>Ecdysozoa</taxon>
        <taxon>Arthropoda</taxon>
        <taxon>Crustacea</taxon>
        <taxon>Branchiopoda</taxon>
        <taxon>Diplostraca</taxon>
        <taxon>Cladocera</taxon>
        <taxon>Anomopoda</taxon>
        <taxon>Daphniidae</taxon>
        <taxon>Daphnia</taxon>
        <taxon>Daphnia similis group</taxon>
    </lineage>
</organism>
<feature type="coiled-coil region" evidence="1">
    <location>
        <begin position="116"/>
        <end position="143"/>
    </location>
</feature>
<sequence length="447" mass="51130">MNAFLRQHFKIQSEGEKHKTNDLKRLREENAAYQQAHRILEEEKLKILQKLNQIRKENNASANRFKQKKNEILRKENEICVPVSMTTAIQVPNVPETVVDTEITQSVKLTDSLNAITIKTMEIKELYVELRKLKEELAKVRNMSPVAGELFENEKFNYSKPAKGRRYTDFIRNLSVNLSFYSQAGYEKLRTIFTLPSLTSIKNHLAKVGCASGILKNALAEIQRKINKGHLAEATLSLDGMAIKKGMHLDIKLKKYFGFDEFPNVQTDGSDNKKGSVATEALVYYLVSLDGRWKTPVAYYFTNHVDSKRLAELTTEILVECANFGVTVTYLVFDGLPTNIQMTTHLGANLKLPDVLTTATTWRRNSRVTTKNDLTKPFNPYFKHPSTNEPVYVMLDACHMLELARGLLAMLQGVLLPGFRIPAKWNYIKELFEFQKNWISSWKSIDS</sequence>
<comment type="caution">
    <text evidence="4">The sequence shown here is derived from an EMBL/GenBank/DDBJ whole genome shotgun (WGS) entry which is preliminary data.</text>
</comment>
<keyword evidence="5" id="KW-1185">Reference proteome</keyword>
<feature type="coiled-coil region" evidence="1">
    <location>
        <begin position="16"/>
        <end position="71"/>
    </location>
</feature>
<name>A0AAD5PNP9_9CRUS</name>
<feature type="domain" description="Transposable element P transposase-like RNase H" evidence="3">
    <location>
        <begin position="210"/>
        <end position="347"/>
    </location>
</feature>
<proteinExistence type="predicted"/>
<evidence type="ECO:0000259" key="2">
    <source>
        <dbReference type="Pfam" id="PF12017"/>
    </source>
</evidence>
<keyword evidence="1" id="KW-0175">Coiled coil</keyword>
<dbReference type="InterPro" id="IPR021896">
    <property type="entry name" value="THAP9-like_HTH"/>
</dbReference>
<evidence type="ECO:0000313" key="5">
    <source>
        <dbReference type="Proteomes" id="UP000820818"/>
    </source>
</evidence>
<reference evidence="4" key="1">
    <citation type="submission" date="2022-05" db="EMBL/GenBank/DDBJ databases">
        <title>A multi-omics perspective on studying reproductive biology in Daphnia sinensis.</title>
        <authorList>
            <person name="Jia J."/>
        </authorList>
    </citation>
    <scope>NUCLEOTIDE SEQUENCE</scope>
    <source>
        <strain evidence="4">WSL</strain>
    </source>
</reference>